<comment type="caution">
    <text evidence="1">The sequence shown here is derived from an EMBL/GenBank/DDBJ whole genome shotgun (WGS) entry which is preliminary data.</text>
</comment>
<dbReference type="EMBL" id="QWGB01000009">
    <property type="protein sequence ID" value="RIJ21350.1"/>
    <property type="molecule type" value="Genomic_DNA"/>
</dbReference>
<proteinExistence type="predicted"/>
<organism evidence="1 2">
    <name type="scientific">Henriciella barbarensis</name>
    <dbReference type="NCBI Taxonomy" id="86342"/>
    <lineage>
        <taxon>Bacteria</taxon>
        <taxon>Pseudomonadati</taxon>
        <taxon>Pseudomonadota</taxon>
        <taxon>Alphaproteobacteria</taxon>
        <taxon>Hyphomonadales</taxon>
        <taxon>Hyphomonadaceae</taxon>
        <taxon>Henriciella</taxon>
    </lineage>
</organism>
<protein>
    <recommendedName>
        <fullName evidence="3">GIY-YIG nuclease family protein</fullName>
    </recommendedName>
</protein>
<name>A0A399QR82_9PROT</name>
<sequence>MANLIWHKGGLFGEHWISLENAVLETIHEHGVYVIWHGGQTPHVVRVGQGDVRQRIAAHRKNPDILRWKQRGHLFVTWAEVASQYRDGVERHLFDRYSPHEGERHPLALPIAVNDPWG</sequence>
<accession>A0A399QR82</accession>
<keyword evidence="2" id="KW-1185">Reference proteome</keyword>
<evidence type="ECO:0000313" key="2">
    <source>
        <dbReference type="Proteomes" id="UP000265431"/>
    </source>
</evidence>
<dbReference type="Proteomes" id="UP000265431">
    <property type="component" value="Unassembled WGS sequence"/>
</dbReference>
<gene>
    <name evidence="1" type="ORF">D1224_13620</name>
</gene>
<reference evidence="1 2" key="1">
    <citation type="submission" date="2018-08" db="EMBL/GenBank/DDBJ databases">
        <title>Henriciella mobilis sp. nov., isolated from seawater.</title>
        <authorList>
            <person name="Cheng H."/>
            <person name="Wu Y.-H."/>
            <person name="Xu X.-W."/>
            <person name="Guo L.-L."/>
        </authorList>
    </citation>
    <scope>NUCLEOTIDE SEQUENCE [LARGE SCALE GENOMIC DNA]</scope>
    <source>
        <strain evidence="1 2">CCUG66934</strain>
    </source>
</reference>
<evidence type="ECO:0000313" key="1">
    <source>
        <dbReference type="EMBL" id="RIJ21350.1"/>
    </source>
</evidence>
<evidence type="ECO:0008006" key="3">
    <source>
        <dbReference type="Google" id="ProtNLM"/>
    </source>
</evidence>
<dbReference type="RefSeq" id="WP_119380502.1">
    <property type="nucleotide sequence ID" value="NZ_QWGB01000009.1"/>
</dbReference>
<dbReference type="AlphaFoldDB" id="A0A399QR82"/>
<dbReference type="OrthoDB" id="8446311at2"/>